<dbReference type="InterPro" id="IPR006686">
    <property type="entry name" value="MscS_channel_CS"/>
</dbReference>
<keyword evidence="4 7" id="KW-0812">Transmembrane</keyword>
<evidence type="ECO:0000256" key="6">
    <source>
        <dbReference type="ARBA" id="ARBA00023136"/>
    </source>
</evidence>
<keyword evidence="7" id="KW-0406">Ion transport</keyword>
<feature type="domain" description="Mechanosensitive ion channel MscS C-terminal" evidence="9">
    <location>
        <begin position="175"/>
        <end position="256"/>
    </location>
</feature>
<accession>A0A378JKQ2</accession>
<evidence type="ECO:0000313" key="11">
    <source>
        <dbReference type="Proteomes" id="UP000254794"/>
    </source>
</evidence>
<comment type="subunit">
    <text evidence="7">Homoheptamer.</text>
</comment>
<reference evidence="10 11" key="1">
    <citation type="submission" date="2018-06" db="EMBL/GenBank/DDBJ databases">
        <authorList>
            <consortium name="Pathogen Informatics"/>
            <person name="Doyle S."/>
        </authorList>
    </citation>
    <scope>NUCLEOTIDE SEQUENCE [LARGE SCALE GENOMIC DNA]</scope>
    <source>
        <strain evidence="10 11">NCTC13316</strain>
    </source>
</reference>
<dbReference type="InterPro" id="IPR045275">
    <property type="entry name" value="MscS_archaea/bacteria_type"/>
</dbReference>
<dbReference type="Gene3D" id="2.30.30.60">
    <property type="match status" value="1"/>
</dbReference>
<feature type="transmembrane region" description="Helical" evidence="7">
    <location>
        <begin position="12"/>
        <end position="34"/>
    </location>
</feature>
<proteinExistence type="inferred from homology"/>
<comment type="similarity">
    <text evidence="2 7">Belongs to the MscS (TC 1.A.23) family.</text>
</comment>
<evidence type="ECO:0000256" key="2">
    <source>
        <dbReference type="ARBA" id="ARBA00008017"/>
    </source>
</evidence>
<name>A0A378JKQ2_9GAMM</name>
<feature type="transmembrane region" description="Helical" evidence="7">
    <location>
        <begin position="79"/>
        <end position="98"/>
    </location>
</feature>
<organism evidence="10 11">
    <name type="scientific">Legionella busanensis</name>
    <dbReference type="NCBI Taxonomy" id="190655"/>
    <lineage>
        <taxon>Bacteria</taxon>
        <taxon>Pseudomonadati</taxon>
        <taxon>Pseudomonadota</taxon>
        <taxon>Gammaproteobacteria</taxon>
        <taxon>Legionellales</taxon>
        <taxon>Legionellaceae</taxon>
        <taxon>Legionella</taxon>
    </lineage>
</organism>
<evidence type="ECO:0000256" key="4">
    <source>
        <dbReference type="ARBA" id="ARBA00022692"/>
    </source>
</evidence>
<dbReference type="GO" id="GO:0005886">
    <property type="term" value="C:plasma membrane"/>
    <property type="evidence" value="ECO:0007669"/>
    <property type="project" value="UniProtKB-SubCell"/>
</dbReference>
<evidence type="ECO:0000256" key="1">
    <source>
        <dbReference type="ARBA" id="ARBA00004651"/>
    </source>
</evidence>
<keyword evidence="7" id="KW-0407">Ion channel</keyword>
<dbReference type="InterPro" id="IPR010920">
    <property type="entry name" value="LSM_dom_sf"/>
</dbReference>
<dbReference type="Pfam" id="PF00924">
    <property type="entry name" value="MS_channel_2nd"/>
    <property type="match status" value="1"/>
</dbReference>
<dbReference type="GO" id="GO:0008381">
    <property type="term" value="F:mechanosensitive monoatomic ion channel activity"/>
    <property type="evidence" value="ECO:0007669"/>
    <property type="project" value="InterPro"/>
</dbReference>
<dbReference type="InterPro" id="IPR023408">
    <property type="entry name" value="MscS_beta-dom_sf"/>
</dbReference>
<dbReference type="InterPro" id="IPR049278">
    <property type="entry name" value="MS_channel_C"/>
</dbReference>
<keyword evidence="6 7" id="KW-0472">Membrane</keyword>
<evidence type="ECO:0000259" key="8">
    <source>
        <dbReference type="Pfam" id="PF00924"/>
    </source>
</evidence>
<dbReference type="Gene3D" id="3.30.70.100">
    <property type="match status" value="1"/>
</dbReference>
<keyword evidence="3" id="KW-1003">Cell membrane</keyword>
<evidence type="ECO:0000259" key="9">
    <source>
        <dbReference type="Pfam" id="PF21082"/>
    </source>
</evidence>
<comment type="subcellular location">
    <subcellularLocation>
        <location evidence="7">Cell inner membrane</location>
        <topology evidence="7">Multi-pass membrane protein</topology>
    </subcellularLocation>
    <subcellularLocation>
        <location evidence="1">Cell membrane</location>
        <topology evidence="1">Multi-pass membrane protein</topology>
    </subcellularLocation>
</comment>
<dbReference type="PANTHER" id="PTHR30221">
    <property type="entry name" value="SMALL-CONDUCTANCE MECHANOSENSITIVE CHANNEL"/>
    <property type="match status" value="1"/>
</dbReference>
<dbReference type="EMBL" id="UGOD01000001">
    <property type="protein sequence ID" value="STX50799.1"/>
    <property type="molecule type" value="Genomic_DNA"/>
</dbReference>
<evidence type="ECO:0000256" key="5">
    <source>
        <dbReference type="ARBA" id="ARBA00022989"/>
    </source>
</evidence>
<comment type="caution">
    <text evidence="7">Lacks conserved residue(s) required for the propagation of feature annotation.</text>
</comment>
<feature type="transmembrane region" description="Helical" evidence="7">
    <location>
        <begin position="55"/>
        <end position="73"/>
    </location>
</feature>
<comment type="function">
    <text evidence="7">Mechanosensitive channel that participates in the regulation of osmotic pressure changes within the cell, opening in response to stretch forces in the membrane lipid bilayer, without the need for other proteins. Contributes to normal resistance to hypoosmotic shock. Forms an ion channel of 1.0 nanosiemens conductance with a slight preference for anions.</text>
</comment>
<evidence type="ECO:0000256" key="3">
    <source>
        <dbReference type="ARBA" id="ARBA00022475"/>
    </source>
</evidence>
<dbReference type="AlphaFoldDB" id="A0A378JKQ2"/>
<dbReference type="Gene3D" id="1.10.287.1260">
    <property type="match status" value="1"/>
</dbReference>
<dbReference type="InterPro" id="IPR011014">
    <property type="entry name" value="MscS_channel_TM-2"/>
</dbReference>
<keyword evidence="7" id="KW-0997">Cell inner membrane</keyword>
<feature type="domain" description="Mechanosensitive ion channel MscS" evidence="8">
    <location>
        <begin position="103"/>
        <end position="167"/>
    </location>
</feature>
<dbReference type="PROSITE" id="PS01246">
    <property type="entry name" value="UPF0003"/>
    <property type="match status" value="1"/>
</dbReference>
<keyword evidence="5 7" id="KW-1133">Transmembrane helix</keyword>
<dbReference type="SUPFAM" id="SSF82689">
    <property type="entry name" value="Mechanosensitive channel protein MscS (YggB), C-terminal domain"/>
    <property type="match status" value="1"/>
</dbReference>
<dbReference type="SUPFAM" id="SSF50182">
    <property type="entry name" value="Sm-like ribonucleoproteins"/>
    <property type="match status" value="1"/>
</dbReference>
<gene>
    <name evidence="10" type="primary">mscS_1</name>
    <name evidence="10" type="ORF">NCTC13316_00887</name>
</gene>
<dbReference type="InterPro" id="IPR006685">
    <property type="entry name" value="MscS_channel_2nd"/>
</dbReference>
<dbReference type="RefSeq" id="WP_242604754.1">
    <property type="nucleotide sequence ID" value="NZ_CAAAHP010000007.1"/>
</dbReference>
<keyword evidence="11" id="KW-1185">Reference proteome</keyword>
<dbReference type="InterPro" id="IPR011066">
    <property type="entry name" value="MscS_channel_C_sf"/>
</dbReference>
<protein>
    <recommendedName>
        <fullName evidence="7">Small-conductance mechanosensitive channel</fullName>
    </recommendedName>
</protein>
<evidence type="ECO:0000313" key="10">
    <source>
        <dbReference type="EMBL" id="STX50799.1"/>
    </source>
</evidence>
<keyword evidence="7" id="KW-0813">Transport</keyword>
<dbReference type="Pfam" id="PF21082">
    <property type="entry name" value="MS_channel_3rd"/>
    <property type="match status" value="1"/>
</dbReference>
<sequence length="266" mass="29695">MNLFGNQAVKDFNYLPLINILYALGSLGIGYLIAKKISNLVQRAVDKHFSKHQAMLAQRLIFHILLGLFFINAFQELGFNLKILLGTAGIITVALGFASQTAASNLISGLFLLFEHPFRVGDTIDVKGIIGIVVSIDLLSTKLRSSDGKLVRIPNETLIKSEITNLSYFPTRCAEIIINISYSCDITLVKKILLEIANQCEEVLKDPEPKVVINNFTASAVELKLQAWVKNDMLSSTKDYLQELIKARFDQEGIEIPYPQLMIHQN</sequence>
<dbReference type="PANTHER" id="PTHR30221:SF1">
    <property type="entry name" value="SMALL-CONDUCTANCE MECHANOSENSITIVE CHANNEL"/>
    <property type="match status" value="1"/>
</dbReference>
<dbReference type="SUPFAM" id="SSF82861">
    <property type="entry name" value="Mechanosensitive channel protein MscS (YggB), transmembrane region"/>
    <property type="match status" value="1"/>
</dbReference>
<dbReference type="Proteomes" id="UP000254794">
    <property type="component" value="Unassembled WGS sequence"/>
</dbReference>
<evidence type="ECO:0000256" key="7">
    <source>
        <dbReference type="RuleBase" id="RU369025"/>
    </source>
</evidence>